<dbReference type="InterPro" id="IPR050209">
    <property type="entry name" value="Rab_GTPases_membrane_traffic"/>
</dbReference>
<protein>
    <submittedName>
        <fullName evidence="1">Uncharacterized protein</fullName>
    </submittedName>
</protein>
<dbReference type="Pfam" id="PF00071">
    <property type="entry name" value="Ras"/>
    <property type="match status" value="1"/>
</dbReference>
<proteinExistence type="predicted"/>
<dbReference type="InterPro" id="IPR001806">
    <property type="entry name" value="Small_GTPase"/>
</dbReference>
<dbReference type="SMART" id="SM00175">
    <property type="entry name" value="RAB"/>
    <property type="match status" value="1"/>
</dbReference>
<dbReference type="PROSITE" id="PS51421">
    <property type="entry name" value="RAS"/>
    <property type="match status" value="1"/>
</dbReference>
<dbReference type="PROSITE" id="PS51419">
    <property type="entry name" value="RAB"/>
    <property type="match status" value="1"/>
</dbReference>
<organism evidence="1 2">
    <name type="scientific">Paramecium sonneborni</name>
    <dbReference type="NCBI Taxonomy" id="65129"/>
    <lineage>
        <taxon>Eukaryota</taxon>
        <taxon>Sar</taxon>
        <taxon>Alveolata</taxon>
        <taxon>Ciliophora</taxon>
        <taxon>Intramacronucleata</taxon>
        <taxon>Oligohymenophorea</taxon>
        <taxon>Peniculida</taxon>
        <taxon>Parameciidae</taxon>
        <taxon>Paramecium</taxon>
    </lineage>
</organism>
<evidence type="ECO:0000313" key="2">
    <source>
        <dbReference type="Proteomes" id="UP000692954"/>
    </source>
</evidence>
<gene>
    <name evidence="1" type="ORF">PSON_ATCC_30995.1.T2440028</name>
</gene>
<evidence type="ECO:0000313" key="1">
    <source>
        <dbReference type="EMBL" id="CAD8129795.1"/>
    </source>
</evidence>
<dbReference type="EMBL" id="CAJJDN010000244">
    <property type="protein sequence ID" value="CAD8129795.1"/>
    <property type="molecule type" value="Genomic_DNA"/>
</dbReference>
<dbReference type="GO" id="GO:0005525">
    <property type="term" value="F:GTP binding"/>
    <property type="evidence" value="ECO:0007669"/>
    <property type="project" value="InterPro"/>
</dbReference>
<sequence>MVHINYHSLYTKVQKKIIQIRSNGVFFVFDITKEESLQNVLKQYNEVNDKFASNCQIVLVGNKVDLESEYTLHIICYSGKISTLEVKAFADQQKMQYIEVSEKTDYNLNQLFESTATEILDKVDKKQIDLEKDVIKIGNYQEQNNISTENN</sequence>
<keyword evidence="2" id="KW-1185">Reference proteome</keyword>
<dbReference type="GO" id="GO:0003924">
    <property type="term" value="F:GTPase activity"/>
    <property type="evidence" value="ECO:0007669"/>
    <property type="project" value="InterPro"/>
</dbReference>
<dbReference type="SMART" id="SM00174">
    <property type="entry name" value="RHO"/>
    <property type="match status" value="1"/>
</dbReference>
<name>A0A8S1RS54_9CILI</name>
<dbReference type="PANTHER" id="PTHR47979">
    <property type="entry name" value="DRAB11-RELATED"/>
    <property type="match status" value="1"/>
</dbReference>
<dbReference type="AlphaFoldDB" id="A0A8S1RS54"/>
<dbReference type="Proteomes" id="UP000692954">
    <property type="component" value="Unassembled WGS sequence"/>
</dbReference>
<reference evidence="1" key="1">
    <citation type="submission" date="2021-01" db="EMBL/GenBank/DDBJ databases">
        <authorList>
            <consortium name="Genoscope - CEA"/>
            <person name="William W."/>
        </authorList>
    </citation>
    <scope>NUCLEOTIDE SEQUENCE</scope>
</reference>
<accession>A0A8S1RS54</accession>
<comment type="caution">
    <text evidence="1">The sequence shown here is derived from an EMBL/GenBank/DDBJ whole genome shotgun (WGS) entry which is preliminary data.</text>
</comment>
<dbReference type="OrthoDB" id="9989112at2759"/>